<accession>A0ABU7LCR4</accession>
<dbReference type="PANTHER" id="PTHR30055">
    <property type="entry name" value="HTH-TYPE TRANSCRIPTIONAL REGULATOR RUTR"/>
    <property type="match status" value="1"/>
</dbReference>
<dbReference type="PRINTS" id="PR00455">
    <property type="entry name" value="HTHTETR"/>
</dbReference>
<name>A0ABU7LCR4_9NOCA</name>
<dbReference type="InterPro" id="IPR009057">
    <property type="entry name" value="Homeodomain-like_sf"/>
</dbReference>
<reference evidence="6 7" key="1">
    <citation type="submission" date="2023-07" db="EMBL/GenBank/DDBJ databases">
        <authorList>
            <person name="Girao M."/>
            <person name="Carvalho M.F."/>
        </authorList>
    </citation>
    <scope>NUCLEOTIDE SEQUENCE [LARGE SCALE GENOMIC DNA]</scope>
    <source>
        <strain evidence="6 7">YIM65754</strain>
    </source>
</reference>
<gene>
    <name evidence="6" type="ORF">Q7514_17585</name>
</gene>
<sequence>MQRSRSRVENQIRAILDAAHRLVEAKGDAFTTQELAKEAGVALQTFYRYFASKDELLLAVISDGLSDACRQMTVAADGLTDPLQRLRFYITASLGGRSRDPERYTLAQFIVATHWRLHRVFPKELAEADRPLVELIHTEIRAAADAGLVTSTDTEQDAWFIVELTRSVYHHYAYAAGTVAEVQEQLWHFCLRALGGTVR</sequence>
<dbReference type="InterPro" id="IPR050109">
    <property type="entry name" value="HTH-type_TetR-like_transc_reg"/>
</dbReference>
<keyword evidence="3" id="KW-0804">Transcription</keyword>
<evidence type="ECO:0000256" key="4">
    <source>
        <dbReference type="PROSITE-ProRule" id="PRU00335"/>
    </source>
</evidence>
<dbReference type="InterPro" id="IPR036271">
    <property type="entry name" value="Tet_transcr_reg_TetR-rel_C_sf"/>
</dbReference>
<evidence type="ECO:0000256" key="3">
    <source>
        <dbReference type="ARBA" id="ARBA00023163"/>
    </source>
</evidence>
<protein>
    <submittedName>
        <fullName evidence="6">Helix-turn-helix domain-containing protein</fullName>
    </submittedName>
</protein>
<dbReference type="Gene3D" id="1.10.357.10">
    <property type="entry name" value="Tetracycline Repressor, domain 2"/>
    <property type="match status" value="1"/>
</dbReference>
<evidence type="ECO:0000313" key="7">
    <source>
        <dbReference type="Proteomes" id="UP001336020"/>
    </source>
</evidence>
<organism evidence="6 7">
    <name type="scientific">Rhodococcus artemisiae</name>
    <dbReference type="NCBI Taxonomy" id="714159"/>
    <lineage>
        <taxon>Bacteria</taxon>
        <taxon>Bacillati</taxon>
        <taxon>Actinomycetota</taxon>
        <taxon>Actinomycetes</taxon>
        <taxon>Mycobacteriales</taxon>
        <taxon>Nocardiaceae</taxon>
        <taxon>Rhodococcus</taxon>
    </lineage>
</organism>
<keyword evidence="1" id="KW-0805">Transcription regulation</keyword>
<feature type="DNA-binding region" description="H-T-H motif" evidence="4">
    <location>
        <begin position="31"/>
        <end position="50"/>
    </location>
</feature>
<feature type="domain" description="HTH tetR-type" evidence="5">
    <location>
        <begin position="9"/>
        <end position="68"/>
    </location>
</feature>
<comment type="caution">
    <text evidence="6">The sequence shown here is derived from an EMBL/GenBank/DDBJ whole genome shotgun (WGS) entry which is preliminary data.</text>
</comment>
<evidence type="ECO:0000259" key="5">
    <source>
        <dbReference type="PROSITE" id="PS50977"/>
    </source>
</evidence>
<evidence type="ECO:0000256" key="2">
    <source>
        <dbReference type="ARBA" id="ARBA00023125"/>
    </source>
</evidence>
<keyword evidence="2 4" id="KW-0238">DNA-binding</keyword>
<proteinExistence type="predicted"/>
<dbReference type="SUPFAM" id="SSF46689">
    <property type="entry name" value="Homeodomain-like"/>
    <property type="match status" value="1"/>
</dbReference>
<dbReference type="Proteomes" id="UP001336020">
    <property type="component" value="Unassembled WGS sequence"/>
</dbReference>
<dbReference type="PROSITE" id="PS50977">
    <property type="entry name" value="HTH_TETR_2"/>
    <property type="match status" value="1"/>
</dbReference>
<dbReference type="SUPFAM" id="SSF48498">
    <property type="entry name" value="Tetracyclin repressor-like, C-terminal domain"/>
    <property type="match status" value="1"/>
</dbReference>
<dbReference type="Pfam" id="PF00440">
    <property type="entry name" value="TetR_N"/>
    <property type="match status" value="1"/>
</dbReference>
<dbReference type="PANTHER" id="PTHR30055:SF234">
    <property type="entry name" value="HTH-TYPE TRANSCRIPTIONAL REGULATOR BETI"/>
    <property type="match status" value="1"/>
</dbReference>
<dbReference type="RefSeq" id="WP_330134747.1">
    <property type="nucleotide sequence ID" value="NZ_JAUTXY010000008.1"/>
</dbReference>
<dbReference type="InterPro" id="IPR001647">
    <property type="entry name" value="HTH_TetR"/>
</dbReference>
<dbReference type="EMBL" id="JAUTXY010000008">
    <property type="protein sequence ID" value="MEE2059333.1"/>
    <property type="molecule type" value="Genomic_DNA"/>
</dbReference>
<dbReference type="Gene3D" id="1.10.10.60">
    <property type="entry name" value="Homeodomain-like"/>
    <property type="match status" value="1"/>
</dbReference>
<evidence type="ECO:0000256" key="1">
    <source>
        <dbReference type="ARBA" id="ARBA00023015"/>
    </source>
</evidence>
<evidence type="ECO:0000313" key="6">
    <source>
        <dbReference type="EMBL" id="MEE2059333.1"/>
    </source>
</evidence>
<keyword evidence="7" id="KW-1185">Reference proteome</keyword>